<sequence length="91" mass="9911">MSAGGRGDERDLFEADELDMDSDEKSSVRAPPSQMRGRRYDGRPSFSDSTLDWHSFVPVLCGIWDSADDGPSRGLRGQSADKSESAPVFGV</sequence>
<keyword evidence="3" id="KW-1185">Reference proteome</keyword>
<dbReference type="Proteomes" id="UP000298493">
    <property type="component" value="Unassembled WGS sequence"/>
</dbReference>
<accession>A0A4Z1NYR3</accession>
<feature type="region of interest" description="Disordered" evidence="1">
    <location>
        <begin position="1"/>
        <end position="45"/>
    </location>
</feature>
<evidence type="ECO:0000256" key="1">
    <source>
        <dbReference type="SAM" id="MobiDB-lite"/>
    </source>
</evidence>
<dbReference type="AlphaFoldDB" id="A0A4Z1NYR3"/>
<feature type="region of interest" description="Disordered" evidence="1">
    <location>
        <begin position="67"/>
        <end position="91"/>
    </location>
</feature>
<name>A0A4Z1NYR3_9PEZI</name>
<reference evidence="2 3" key="1">
    <citation type="submission" date="2019-04" db="EMBL/GenBank/DDBJ databases">
        <title>High contiguity whole genome sequence and gene annotation resource for two Venturia nashicola isolates.</title>
        <authorList>
            <person name="Prokchorchik M."/>
            <person name="Won K."/>
            <person name="Lee Y."/>
            <person name="Choi E.D."/>
            <person name="Segonzac C."/>
            <person name="Sohn K.H."/>
        </authorList>
    </citation>
    <scope>NUCLEOTIDE SEQUENCE [LARGE SCALE GENOMIC DNA]</scope>
    <source>
        <strain evidence="2 3">PRI2</strain>
    </source>
</reference>
<feature type="compositionally biased region" description="Basic and acidic residues" evidence="1">
    <location>
        <begin position="1"/>
        <end position="13"/>
    </location>
</feature>
<evidence type="ECO:0000313" key="2">
    <source>
        <dbReference type="EMBL" id="TID13824.1"/>
    </source>
</evidence>
<protein>
    <submittedName>
        <fullName evidence="2">Uncharacterized protein</fullName>
    </submittedName>
</protein>
<proteinExistence type="predicted"/>
<comment type="caution">
    <text evidence="2">The sequence shown here is derived from an EMBL/GenBank/DDBJ whole genome shotgun (WGS) entry which is preliminary data.</text>
</comment>
<evidence type="ECO:0000313" key="3">
    <source>
        <dbReference type="Proteomes" id="UP000298493"/>
    </source>
</evidence>
<organism evidence="2 3">
    <name type="scientific">Venturia nashicola</name>
    <dbReference type="NCBI Taxonomy" id="86259"/>
    <lineage>
        <taxon>Eukaryota</taxon>
        <taxon>Fungi</taxon>
        <taxon>Dikarya</taxon>
        <taxon>Ascomycota</taxon>
        <taxon>Pezizomycotina</taxon>
        <taxon>Dothideomycetes</taxon>
        <taxon>Pleosporomycetidae</taxon>
        <taxon>Venturiales</taxon>
        <taxon>Venturiaceae</taxon>
        <taxon>Venturia</taxon>
    </lineage>
</organism>
<dbReference type="EMBL" id="SNSC02000025">
    <property type="protein sequence ID" value="TID13824.1"/>
    <property type="molecule type" value="Genomic_DNA"/>
</dbReference>
<gene>
    <name evidence="2" type="ORF">E6O75_ATG01802</name>
</gene>